<dbReference type="Proteomes" id="UP000197019">
    <property type="component" value="Chromosome"/>
</dbReference>
<dbReference type="OrthoDB" id="5522207at2"/>
<accession>A0A1Z4C5Q8</accession>
<dbReference type="EMBL" id="CP022129">
    <property type="protein sequence ID" value="ASF48877.1"/>
    <property type="molecule type" value="Genomic_DNA"/>
</dbReference>
<proteinExistence type="predicted"/>
<sequence>MKVIVILEQPPLFDLGEVYATAGANQALQTLNVDPTVLLIRHVTGDWAELSEEDQQENKNAVENGGRVFSSYTLPPDKTKIWIITEYDRSATTLLLPDEY</sequence>
<organism evidence="1 2">
    <name type="scientific">Methylovulum psychrotolerans</name>
    <dbReference type="NCBI Taxonomy" id="1704499"/>
    <lineage>
        <taxon>Bacteria</taxon>
        <taxon>Pseudomonadati</taxon>
        <taxon>Pseudomonadota</taxon>
        <taxon>Gammaproteobacteria</taxon>
        <taxon>Methylococcales</taxon>
        <taxon>Methylococcaceae</taxon>
        <taxon>Methylovulum</taxon>
    </lineage>
</organism>
<reference evidence="1 2" key="1">
    <citation type="submission" date="2017-06" db="EMBL/GenBank/DDBJ databases">
        <title>Genome Sequencing of the methanotroph Methylovulum psychrotolerants str. HV10-M2 isolated from a high-altitude environment.</title>
        <authorList>
            <person name="Mateos-Rivera A."/>
        </authorList>
    </citation>
    <scope>NUCLEOTIDE SEQUENCE [LARGE SCALE GENOMIC DNA]</scope>
    <source>
        <strain evidence="1 2">HV10_M2</strain>
    </source>
</reference>
<evidence type="ECO:0000313" key="2">
    <source>
        <dbReference type="Proteomes" id="UP000197019"/>
    </source>
</evidence>
<evidence type="ECO:0008006" key="3">
    <source>
        <dbReference type="Google" id="ProtNLM"/>
    </source>
</evidence>
<protein>
    <recommendedName>
        <fullName evidence="3">Type I restriction endonuclease subunit M</fullName>
    </recommendedName>
</protein>
<keyword evidence="2" id="KW-1185">Reference proteome</keyword>
<name>A0A1Z4C5Q8_9GAMM</name>
<dbReference type="AlphaFoldDB" id="A0A1Z4C5Q8"/>
<dbReference type="KEGG" id="mpsy:CEK71_22045"/>
<dbReference type="RefSeq" id="WP_088621738.1">
    <property type="nucleotide sequence ID" value="NZ_CP022129.1"/>
</dbReference>
<evidence type="ECO:0000313" key="1">
    <source>
        <dbReference type="EMBL" id="ASF48877.1"/>
    </source>
</evidence>
<gene>
    <name evidence="1" type="ORF">CEK71_22045</name>
</gene>